<dbReference type="InterPro" id="IPR037021">
    <property type="entry name" value="RnfH_sf"/>
</dbReference>
<evidence type="ECO:0000256" key="1">
    <source>
        <dbReference type="ARBA" id="ARBA00010645"/>
    </source>
</evidence>
<dbReference type="PANTHER" id="PTHR37483:SF1">
    <property type="entry name" value="UPF0125 PROTEIN RATB"/>
    <property type="match status" value="1"/>
</dbReference>
<organism evidence="3 4">
    <name type="scientific">Pseudothauera lacus</name>
    <dbReference type="NCBI Taxonomy" id="2136175"/>
    <lineage>
        <taxon>Bacteria</taxon>
        <taxon>Pseudomonadati</taxon>
        <taxon>Pseudomonadota</taxon>
        <taxon>Betaproteobacteria</taxon>
        <taxon>Rhodocyclales</taxon>
        <taxon>Zoogloeaceae</taxon>
        <taxon>Pseudothauera</taxon>
    </lineage>
</organism>
<dbReference type="EMBL" id="PZKC01000002">
    <property type="protein sequence ID" value="PTD97671.1"/>
    <property type="molecule type" value="Genomic_DNA"/>
</dbReference>
<dbReference type="SUPFAM" id="SSF54285">
    <property type="entry name" value="MoaD/ThiS"/>
    <property type="match status" value="1"/>
</dbReference>
<sequence length="90" mass="9893">MRVGVAYADGGRQVWLRVDVADGATALDAIERSGLLDMYPTIDLETQKVGVFGKVVQLDTALQPGDRVEVYRAIICDPTQVPRRDSDDED</sequence>
<comment type="similarity">
    <text evidence="1 2">Belongs to the UPF0125 (RnfH) family.</text>
</comment>
<keyword evidence="4" id="KW-1185">Reference proteome</keyword>
<name>A0A2T4IIS9_9RHOO</name>
<proteinExistence type="inferred from homology"/>
<evidence type="ECO:0000313" key="4">
    <source>
        <dbReference type="Proteomes" id="UP000241193"/>
    </source>
</evidence>
<dbReference type="AlphaFoldDB" id="A0A2T4IIS9"/>
<dbReference type="NCBIfam" id="NF002490">
    <property type="entry name" value="PRK01777.1"/>
    <property type="match status" value="1"/>
</dbReference>
<dbReference type="RefSeq" id="WP_107492191.1">
    <property type="nucleotide sequence ID" value="NZ_PZKC01000002.1"/>
</dbReference>
<dbReference type="OrthoDB" id="9796575at2"/>
<gene>
    <name evidence="3" type="ORF">C8261_03070</name>
</gene>
<dbReference type="HAMAP" id="MF_00460">
    <property type="entry name" value="UPF0125_RnfH"/>
    <property type="match status" value="1"/>
</dbReference>
<dbReference type="PANTHER" id="PTHR37483">
    <property type="entry name" value="UPF0125 PROTEIN RATB"/>
    <property type="match status" value="1"/>
</dbReference>
<reference evidence="3 4" key="1">
    <citation type="submission" date="2018-03" db="EMBL/GenBank/DDBJ databases">
        <authorList>
            <person name="Keele B.F."/>
        </authorList>
    </citation>
    <scope>NUCLEOTIDE SEQUENCE [LARGE SCALE GENOMIC DNA]</scope>
    <source>
        <strain evidence="3 4">D20</strain>
    </source>
</reference>
<protein>
    <recommendedName>
        <fullName evidence="2">UPF0125 protein C8261_03070</fullName>
    </recommendedName>
</protein>
<dbReference type="Gene3D" id="3.10.20.280">
    <property type="entry name" value="RnfH-like"/>
    <property type="match status" value="1"/>
</dbReference>
<evidence type="ECO:0000256" key="2">
    <source>
        <dbReference type="HAMAP-Rule" id="MF_00460"/>
    </source>
</evidence>
<dbReference type="InterPro" id="IPR016155">
    <property type="entry name" value="Mopterin_synth/thiamin_S_b"/>
</dbReference>
<dbReference type="InterPro" id="IPR005346">
    <property type="entry name" value="RnfH"/>
</dbReference>
<dbReference type="Pfam" id="PF03658">
    <property type="entry name" value="Ub-RnfH"/>
    <property type="match status" value="1"/>
</dbReference>
<accession>A0A2T4IIS9</accession>
<evidence type="ECO:0000313" key="3">
    <source>
        <dbReference type="EMBL" id="PTD97671.1"/>
    </source>
</evidence>
<comment type="caution">
    <text evidence="3">The sequence shown here is derived from an EMBL/GenBank/DDBJ whole genome shotgun (WGS) entry which is preliminary data.</text>
</comment>
<reference evidence="3 4" key="2">
    <citation type="submission" date="2018-04" db="EMBL/GenBank/DDBJ databases">
        <title>Thauera lacus sp. nov., isolated from an saline lake in Inner Mongolia, China.</title>
        <authorList>
            <person name="Liang Q.-Y."/>
        </authorList>
    </citation>
    <scope>NUCLEOTIDE SEQUENCE [LARGE SCALE GENOMIC DNA]</scope>
    <source>
        <strain evidence="3 4">D20</strain>
    </source>
</reference>
<dbReference type="Proteomes" id="UP000241193">
    <property type="component" value="Unassembled WGS sequence"/>
</dbReference>